<protein>
    <recommendedName>
        <fullName evidence="3">Indoleacetamide hydrolase</fullName>
    </recommendedName>
</protein>
<dbReference type="InterPro" id="IPR036928">
    <property type="entry name" value="AS_sf"/>
</dbReference>
<dbReference type="RefSeq" id="WP_072605578.1">
    <property type="nucleotide sequence ID" value="NZ_CP018171.1"/>
</dbReference>
<sequence>MSDELEEMDALGVAERIRAGDVTETEVLDATIQRIEARNPQLNAVVATLYDEAREAIGAGLPDGPFRGVPYLFKELVVSVRGAATTLGSRLYEHNRSTAESELVRRCRAAGLVVVGKTNSSEFGLQPVTEPHLFGPTRNPWNLEYSPGGSSGGSAAAVAAGILPMAHATDGGGSIRIPASCCGLFGLKPTRARITAGPEGGEGMAGLASQHAVTWSVRDSAALLDATAGPLPGDPYAPAPPARPYLQEAREDPARLRVAFSTTAPNGANVDPECAEAVREAARLCEGLGHHVEEASPDFDVAAAEAGFAAVFQANTMVNVGRATGGVLPEEGLIEPLTRAVAERGLAMPAPDYIRSLQAIHRESRRIAAFFENHDVWLTPTLATPPPRTGYYDSDITDVGVWMQRLMEFIPFTWISNVTGQPAMSVPFALSRDGLPLGIHFAARSGEEGLLFALAGQIERARPWTHMRPG</sequence>
<accession>A0A1L3ST07</accession>
<dbReference type="AlphaFoldDB" id="A0A1L3ST07"/>
<comment type="function">
    <text evidence="1">Hydrolyzes indole-3-acetamide (IAM) into indole-3-acetic acid (IAA).</text>
</comment>
<comment type="similarity">
    <text evidence="2">Belongs to the amidase family.</text>
</comment>
<feature type="domain" description="Amidase" evidence="4">
    <location>
        <begin position="26"/>
        <end position="451"/>
    </location>
</feature>
<name>A0A1L3ST07_9HYPH</name>
<dbReference type="SUPFAM" id="SSF75304">
    <property type="entry name" value="Amidase signature (AS) enzymes"/>
    <property type="match status" value="1"/>
</dbReference>
<dbReference type="InterPro" id="IPR020556">
    <property type="entry name" value="Amidase_CS"/>
</dbReference>
<gene>
    <name evidence="5" type="ORF">BSQ44_15025</name>
</gene>
<dbReference type="Gene3D" id="3.90.1300.10">
    <property type="entry name" value="Amidase signature (AS) domain"/>
    <property type="match status" value="1"/>
</dbReference>
<dbReference type="Proteomes" id="UP000182840">
    <property type="component" value="Chromosome"/>
</dbReference>
<dbReference type="STRING" id="1670800.BSQ44_15025"/>
<dbReference type="InterPro" id="IPR023631">
    <property type="entry name" value="Amidase_dom"/>
</dbReference>
<evidence type="ECO:0000256" key="1">
    <source>
        <dbReference type="ARBA" id="ARBA00003871"/>
    </source>
</evidence>
<keyword evidence="6" id="KW-1185">Reference proteome</keyword>
<dbReference type="Pfam" id="PF01425">
    <property type="entry name" value="Amidase"/>
    <property type="match status" value="1"/>
</dbReference>
<evidence type="ECO:0000313" key="6">
    <source>
        <dbReference type="Proteomes" id="UP000182840"/>
    </source>
</evidence>
<evidence type="ECO:0000256" key="3">
    <source>
        <dbReference type="ARBA" id="ARBA00021874"/>
    </source>
</evidence>
<proteinExistence type="inferred from homology"/>
<evidence type="ECO:0000256" key="2">
    <source>
        <dbReference type="ARBA" id="ARBA00009199"/>
    </source>
</evidence>
<dbReference type="PANTHER" id="PTHR11895">
    <property type="entry name" value="TRANSAMIDASE"/>
    <property type="match status" value="1"/>
</dbReference>
<dbReference type="EMBL" id="CP018171">
    <property type="protein sequence ID" value="APH72524.1"/>
    <property type="molecule type" value="Genomic_DNA"/>
</dbReference>
<dbReference type="PROSITE" id="PS00571">
    <property type="entry name" value="AMIDASES"/>
    <property type="match status" value="1"/>
</dbReference>
<dbReference type="PANTHER" id="PTHR11895:SF7">
    <property type="entry name" value="GLUTAMYL-TRNA(GLN) AMIDOTRANSFERASE SUBUNIT A, MITOCHONDRIAL"/>
    <property type="match status" value="1"/>
</dbReference>
<evidence type="ECO:0000259" key="4">
    <source>
        <dbReference type="Pfam" id="PF01425"/>
    </source>
</evidence>
<dbReference type="OrthoDB" id="9777859at2"/>
<organism evidence="5 6">
    <name type="scientific">Aquibium oceanicum</name>
    <dbReference type="NCBI Taxonomy" id="1670800"/>
    <lineage>
        <taxon>Bacteria</taxon>
        <taxon>Pseudomonadati</taxon>
        <taxon>Pseudomonadota</taxon>
        <taxon>Alphaproteobacteria</taxon>
        <taxon>Hyphomicrobiales</taxon>
        <taxon>Phyllobacteriaceae</taxon>
        <taxon>Aquibium</taxon>
    </lineage>
</organism>
<reference evidence="6" key="1">
    <citation type="submission" date="2016-11" db="EMBL/GenBank/DDBJ databases">
        <title>Mesorhizobium oceanicum sp. nov., isolated from deep seawater in South China Sea.</title>
        <authorList>
            <person name="Fu G.-Y."/>
        </authorList>
    </citation>
    <scope>NUCLEOTIDE SEQUENCE [LARGE SCALE GENOMIC DNA]</scope>
    <source>
        <strain evidence="6">B7</strain>
    </source>
</reference>
<dbReference type="GO" id="GO:0003824">
    <property type="term" value="F:catalytic activity"/>
    <property type="evidence" value="ECO:0007669"/>
    <property type="project" value="InterPro"/>
</dbReference>
<evidence type="ECO:0000313" key="5">
    <source>
        <dbReference type="EMBL" id="APH72524.1"/>
    </source>
</evidence>
<dbReference type="InterPro" id="IPR000120">
    <property type="entry name" value="Amidase"/>
</dbReference>
<dbReference type="KEGG" id="meso:BSQ44_15025"/>